<sequence>MNPKQVSNIVTLLFLLNGAVNAQTTEMTLGLPLTSALSRIKRQCCASCTNDNCSCGGCPSQSMKQVSPSKSSLGCDVPRALPTALYELMCYGNSLLSRAMPANVHELVRAGSSTTTAFARLPVLGSVHAELRAVVHRSTNGHAAKVRVPLYAHMFTAVHANCPSAADLHSVMHAQLSAILPASNAGSANDDYVHRRLHAELPAQLRAGRHVQLLHERLSCDVRVRCSTVAVEGLCVRVHAKLRSELPRPAAQIAVPCGNPCICQPGYVQCAEAMCCLKYKNMAKKFRKMKATATTGEVLHGDQERELRSGNQIQQRVAKKPTPNHWEGLKMLR</sequence>
<dbReference type="WBParaSite" id="HPBE_0000089101-mRNA-1">
    <property type="protein sequence ID" value="HPBE_0000089101-mRNA-1"/>
    <property type="gene ID" value="HPBE_0000089101"/>
</dbReference>
<feature type="signal peptide" evidence="1">
    <location>
        <begin position="1"/>
        <end position="22"/>
    </location>
</feature>
<accession>A0A3P7U4N2</accession>
<gene>
    <name evidence="2" type="ORF">HPBE_LOCUS892</name>
</gene>
<keyword evidence="1" id="KW-0732">Signal</keyword>
<proteinExistence type="predicted"/>
<protein>
    <submittedName>
        <fullName evidence="4">WAP domain-containing protein</fullName>
    </submittedName>
</protein>
<name>A0A183F3Z9_HELPZ</name>
<dbReference type="EMBL" id="UZAH01000808">
    <property type="protein sequence ID" value="VDO19274.1"/>
    <property type="molecule type" value="Genomic_DNA"/>
</dbReference>
<evidence type="ECO:0000256" key="1">
    <source>
        <dbReference type="SAM" id="SignalP"/>
    </source>
</evidence>
<evidence type="ECO:0000313" key="3">
    <source>
        <dbReference type="Proteomes" id="UP000050761"/>
    </source>
</evidence>
<dbReference type="OrthoDB" id="5791880at2759"/>
<feature type="chain" id="PRO_5044551241" evidence="1">
    <location>
        <begin position="23"/>
        <end position="333"/>
    </location>
</feature>
<evidence type="ECO:0000313" key="4">
    <source>
        <dbReference type="WBParaSite" id="HPBE_0000089101-mRNA-1"/>
    </source>
</evidence>
<accession>A0A183F3Z9</accession>
<keyword evidence="3" id="KW-1185">Reference proteome</keyword>
<dbReference type="Proteomes" id="UP000050761">
    <property type="component" value="Unassembled WGS sequence"/>
</dbReference>
<dbReference type="AlphaFoldDB" id="A0A183F3Z9"/>
<reference evidence="2 3" key="1">
    <citation type="submission" date="2018-11" db="EMBL/GenBank/DDBJ databases">
        <authorList>
            <consortium name="Pathogen Informatics"/>
        </authorList>
    </citation>
    <scope>NUCLEOTIDE SEQUENCE [LARGE SCALE GENOMIC DNA]</scope>
</reference>
<organism evidence="3 4">
    <name type="scientific">Heligmosomoides polygyrus</name>
    <name type="common">Parasitic roundworm</name>
    <dbReference type="NCBI Taxonomy" id="6339"/>
    <lineage>
        <taxon>Eukaryota</taxon>
        <taxon>Metazoa</taxon>
        <taxon>Ecdysozoa</taxon>
        <taxon>Nematoda</taxon>
        <taxon>Chromadorea</taxon>
        <taxon>Rhabditida</taxon>
        <taxon>Rhabditina</taxon>
        <taxon>Rhabditomorpha</taxon>
        <taxon>Strongyloidea</taxon>
        <taxon>Heligmosomidae</taxon>
        <taxon>Heligmosomoides</taxon>
    </lineage>
</organism>
<reference evidence="4" key="2">
    <citation type="submission" date="2019-09" db="UniProtKB">
        <authorList>
            <consortium name="WormBaseParasite"/>
        </authorList>
    </citation>
    <scope>IDENTIFICATION</scope>
</reference>
<evidence type="ECO:0000313" key="2">
    <source>
        <dbReference type="EMBL" id="VDO19274.1"/>
    </source>
</evidence>